<accession>A0A165M101</accession>
<proteinExistence type="predicted"/>
<dbReference type="GO" id="GO:0005975">
    <property type="term" value="P:carbohydrate metabolic process"/>
    <property type="evidence" value="ECO:0007669"/>
    <property type="project" value="InterPro"/>
</dbReference>
<dbReference type="PANTHER" id="PTHR34987">
    <property type="entry name" value="C, PUTATIVE (AFU_ORTHOLOGUE AFUA_3G02880)-RELATED"/>
    <property type="match status" value="1"/>
</dbReference>
<evidence type="ECO:0000313" key="4">
    <source>
        <dbReference type="Proteomes" id="UP000076727"/>
    </source>
</evidence>
<evidence type="ECO:0000256" key="1">
    <source>
        <dbReference type="SAM" id="SignalP"/>
    </source>
</evidence>
<evidence type="ECO:0000313" key="3">
    <source>
        <dbReference type="EMBL" id="KZT65105.1"/>
    </source>
</evidence>
<dbReference type="GO" id="GO:0016787">
    <property type="term" value="F:hydrolase activity"/>
    <property type="evidence" value="ECO:0007669"/>
    <property type="project" value="UniProtKB-KW"/>
</dbReference>
<dbReference type="InterPro" id="IPR012341">
    <property type="entry name" value="6hp_glycosidase-like_sf"/>
</dbReference>
<dbReference type="Gene3D" id="1.50.10.10">
    <property type="match status" value="1"/>
</dbReference>
<feature type="signal peptide" evidence="1">
    <location>
        <begin position="1"/>
        <end position="24"/>
    </location>
</feature>
<dbReference type="STRING" id="1314783.A0A165M101"/>
<dbReference type="SUPFAM" id="SSF48208">
    <property type="entry name" value="Six-hairpin glycosidases"/>
    <property type="match status" value="1"/>
</dbReference>
<reference evidence="3 4" key="1">
    <citation type="journal article" date="2016" name="Mol. Biol. Evol.">
        <title>Comparative Genomics of Early-Diverging Mushroom-Forming Fungi Provides Insights into the Origins of Lignocellulose Decay Capabilities.</title>
        <authorList>
            <person name="Nagy L.G."/>
            <person name="Riley R."/>
            <person name="Tritt A."/>
            <person name="Adam C."/>
            <person name="Daum C."/>
            <person name="Floudas D."/>
            <person name="Sun H."/>
            <person name="Yadav J.S."/>
            <person name="Pangilinan J."/>
            <person name="Larsson K.H."/>
            <person name="Matsuura K."/>
            <person name="Barry K."/>
            <person name="Labutti K."/>
            <person name="Kuo R."/>
            <person name="Ohm R.A."/>
            <person name="Bhattacharya S.S."/>
            <person name="Shirouzu T."/>
            <person name="Yoshinaga Y."/>
            <person name="Martin F.M."/>
            <person name="Grigoriev I.V."/>
            <person name="Hibbett D.S."/>
        </authorList>
    </citation>
    <scope>NUCLEOTIDE SEQUENCE [LARGE SCALE GENOMIC DNA]</scope>
    <source>
        <strain evidence="3 4">L-15889</strain>
    </source>
</reference>
<sequence length="671" mass="72176">MLQDGSPEMAILLCSLGLLFGALCASGTTLSGPWDAFNLAPESKTTYAHTAYIVTGTVEDADNLANNTGSATLVGNGSFVTLDFGYEVGGIVSLTVDNATSSSSLALSFTESSLYISPLTSDDSAVQDANMSYDGVLPIPAPLETGLWTAPDYRLRGGFRFLTVVSTSDDPVTISNVSCAISFMPHWEDLRNYTGYFYTSDPESDDEAFLTRVWYSGAYTVQTATIAADTGRADPPLGSPGWYNNATAGIASPVIIDGAKRGRAIWLGDMDIAVPTQFVSTYDLLPGKNSIATIFSLMTEEGELPYSGPPLNEQGSDTYSAWTLIGTYNYYLYSGDLQFIQGLWGNYTKAVEYLAAKVDDTGLLYVTGTGDWGRLWMGGYNSEANAIYYQALLSSAKLAAWLNYTELADAYYINATRLKAEFNEAFWDDEVGMYRDNKTSTLYPQDGNAVAALFNLTTSAEQASRISDGLTQYWNEYGAVSPELPDNIAPFIAGFEVSAHFVSGNDERALDLIRLEWGYMLTTNISVHSTFLEGYTSNGSLYYRSYDGYAYDPTFTSHSHGWSTGPTSALTFYVLGLTVTSPLGQTWSIAPHTSGLPSAQGGYSTSLGWFGVDWTSAADGFNITISTPEGTGGTVKLPINGTVYVDGAVVDEDGSQPFELSGGNHTIAVES</sequence>
<gene>
    <name evidence="3" type="ORF">DAEQUDRAFT_814532</name>
</gene>
<feature type="chain" id="PRO_5007862239" evidence="1">
    <location>
        <begin position="25"/>
        <end position="671"/>
    </location>
</feature>
<dbReference type="Pfam" id="PF17389">
    <property type="entry name" value="Bac_rhamnosid6H"/>
    <property type="match status" value="1"/>
</dbReference>
<organism evidence="3 4">
    <name type="scientific">Daedalea quercina L-15889</name>
    <dbReference type="NCBI Taxonomy" id="1314783"/>
    <lineage>
        <taxon>Eukaryota</taxon>
        <taxon>Fungi</taxon>
        <taxon>Dikarya</taxon>
        <taxon>Basidiomycota</taxon>
        <taxon>Agaricomycotina</taxon>
        <taxon>Agaricomycetes</taxon>
        <taxon>Polyporales</taxon>
        <taxon>Fomitopsis</taxon>
    </lineage>
</organism>
<name>A0A165M101_9APHY</name>
<feature type="domain" description="Alpha-L-rhamnosidase six-hairpin glycosidase" evidence="2">
    <location>
        <begin position="254"/>
        <end position="475"/>
    </location>
</feature>
<dbReference type="Proteomes" id="UP000076727">
    <property type="component" value="Unassembled WGS sequence"/>
</dbReference>
<keyword evidence="1" id="KW-0732">Signal</keyword>
<keyword evidence="3" id="KW-0378">Hydrolase</keyword>
<dbReference type="InterPro" id="IPR035396">
    <property type="entry name" value="Bac_rhamnosid6H"/>
</dbReference>
<evidence type="ECO:0000259" key="2">
    <source>
        <dbReference type="Pfam" id="PF17389"/>
    </source>
</evidence>
<dbReference type="InterPro" id="IPR008928">
    <property type="entry name" value="6-hairpin_glycosidase_sf"/>
</dbReference>
<dbReference type="AlphaFoldDB" id="A0A165M101"/>
<dbReference type="EMBL" id="KV429112">
    <property type="protein sequence ID" value="KZT65105.1"/>
    <property type="molecule type" value="Genomic_DNA"/>
</dbReference>
<dbReference type="OrthoDB" id="10036721at2759"/>
<dbReference type="Gene3D" id="2.60.420.10">
    <property type="entry name" value="Maltose phosphorylase, domain 3"/>
    <property type="match status" value="1"/>
</dbReference>
<protein>
    <submittedName>
        <fullName evidence="3">Glycoside hydrolase family 78 protein</fullName>
    </submittedName>
</protein>
<keyword evidence="4" id="KW-1185">Reference proteome</keyword>
<dbReference type="PANTHER" id="PTHR34987:SF6">
    <property type="entry name" value="ALPHA-L-RHAMNOSIDASE SIX-HAIRPIN GLYCOSIDASE DOMAIN-CONTAINING PROTEIN"/>
    <property type="match status" value="1"/>
</dbReference>